<evidence type="ECO:0000313" key="5">
    <source>
        <dbReference type="EMBL" id="KAL1883276.1"/>
    </source>
</evidence>
<evidence type="ECO:0000313" key="6">
    <source>
        <dbReference type="Proteomes" id="UP001583177"/>
    </source>
</evidence>
<dbReference type="Proteomes" id="UP001583177">
    <property type="component" value="Unassembled WGS sequence"/>
</dbReference>
<dbReference type="Pfam" id="PF13393">
    <property type="entry name" value="tRNA-synt_His"/>
    <property type="match status" value="1"/>
</dbReference>
<proteinExistence type="inferred from homology"/>
<evidence type="ECO:0000256" key="1">
    <source>
        <dbReference type="ARBA" id="ARBA00008226"/>
    </source>
</evidence>
<comment type="catalytic activity">
    <reaction evidence="3">
        <text>tRNA(His) + L-histidine + ATP = L-histidyl-tRNA(His) + AMP + diphosphate + H(+)</text>
        <dbReference type="Rhea" id="RHEA:17313"/>
        <dbReference type="Rhea" id="RHEA-COMP:9665"/>
        <dbReference type="Rhea" id="RHEA-COMP:9689"/>
        <dbReference type="ChEBI" id="CHEBI:15378"/>
        <dbReference type="ChEBI" id="CHEBI:30616"/>
        <dbReference type="ChEBI" id="CHEBI:33019"/>
        <dbReference type="ChEBI" id="CHEBI:57595"/>
        <dbReference type="ChEBI" id="CHEBI:78442"/>
        <dbReference type="ChEBI" id="CHEBI:78527"/>
        <dbReference type="ChEBI" id="CHEBI:456215"/>
        <dbReference type="EC" id="6.1.1.21"/>
    </reaction>
</comment>
<organism evidence="5 6">
    <name type="scientific">Diaporthe australafricana</name>
    <dbReference type="NCBI Taxonomy" id="127596"/>
    <lineage>
        <taxon>Eukaryota</taxon>
        <taxon>Fungi</taxon>
        <taxon>Dikarya</taxon>
        <taxon>Ascomycota</taxon>
        <taxon>Pezizomycotina</taxon>
        <taxon>Sordariomycetes</taxon>
        <taxon>Sordariomycetidae</taxon>
        <taxon>Diaporthales</taxon>
        <taxon>Diaporthaceae</taxon>
        <taxon>Diaporthe</taxon>
    </lineage>
</organism>
<keyword evidence="6" id="KW-1185">Reference proteome</keyword>
<dbReference type="PIRSF" id="PIRSF001549">
    <property type="entry name" value="His-tRNA_synth"/>
    <property type="match status" value="1"/>
</dbReference>
<evidence type="ECO:0000256" key="2">
    <source>
        <dbReference type="ARBA" id="ARBA00012815"/>
    </source>
</evidence>
<dbReference type="PANTHER" id="PTHR11476">
    <property type="entry name" value="HISTIDYL-TRNA SYNTHETASE"/>
    <property type="match status" value="1"/>
</dbReference>
<accession>A0ABR3Y4R0</accession>
<dbReference type="PANTHER" id="PTHR11476:SF7">
    <property type="entry name" value="HISTIDINE--TRNA LIGASE"/>
    <property type="match status" value="1"/>
</dbReference>
<dbReference type="CDD" id="cd00773">
    <property type="entry name" value="HisRS-like_core"/>
    <property type="match status" value="1"/>
</dbReference>
<name>A0ABR3Y4R0_9PEZI</name>
<feature type="domain" description="Aminoacyl-transfer RNA synthetases class-II family profile" evidence="4">
    <location>
        <begin position="18"/>
        <end position="346"/>
    </location>
</feature>
<comment type="similarity">
    <text evidence="1">Belongs to the class-II aminoacyl-tRNA synthetase family.</text>
</comment>
<dbReference type="EC" id="6.1.1.21" evidence="2"/>
<comment type="caution">
    <text evidence="5">The sequence shown here is derived from an EMBL/GenBank/DDBJ whole genome shotgun (WGS) entry which is preliminary data.</text>
</comment>
<dbReference type="EMBL" id="JAWRVE010000002">
    <property type="protein sequence ID" value="KAL1883276.1"/>
    <property type="molecule type" value="Genomic_DNA"/>
</dbReference>
<dbReference type="GO" id="GO:0004821">
    <property type="term" value="F:histidine-tRNA ligase activity"/>
    <property type="evidence" value="ECO:0007669"/>
    <property type="project" value="UniProtKB-EC"/>
</dbReference>
<protein>
    <recommendedName>
        <fullName evidence="2">histidine--tRNA ligase</fullName>
        <ecNumber evidence="2">6.1.1.21</ecNumber>
    </recommendedName>
</protein>
<reference evidence="5 6" key="1">
    <citation type="journal article" date="2024" name="IMA Fungus">
        <title>IMA Genome - F19 : A genome assembly and annotation guide to empower mycologists, including annotated draft genome sequences of Ceratocystis pirilliformis, Diaporthe australafricana, Fusarium ophioides, Paecilomyces lecythidis, and Sporothrix stenoceras.</title>
        <authorList>
            <person name="Aylward J."/>
            <person name="Wilson A.M."/>
            <person name="Visagie C.M."/>
            <person name="Spraker J."/>
            <person name="Barnes I."/>
            <person name="Buitendag C."/>
            <person name="Ceriani C."/>
            <person name="Del Mar Angel L."/>
            <person name="du Plessis D."/>
            <person name="Fuchs T."/>
            <person name="Gasser K."/>
            <person name="Kramer D."/>
            <person name="Li W."/>
            <person name="Munsamy K."/>
            <person name="Piso A."/>
            <person name="Price J.L."/>
            <person name="Sonnekus B."/>
            <person name="Thomas C."/>
            <person name="van der Nest A."/>
            <person name="van Dijk A."/>
            <person name="van Heerden A."/>
            <person name="van Vuuren N."/>
            <person name="Yilmaz N."/>
            <person name="Duong T.A."/>
            <person name="van der Merwe N.A."/>
            <person name="Wingfield M.J."/>
            <person name="Wingfield B.D."/>
        </authorList>
    </citation>
    <scope>NUCLEOTIDE SEQUENCE [LARGE SCALE GENOMIC DNA]</scope>
    <source>
        <strain evidence="5 6">CMW 18300</strain>
    </source>
</reference>
<dbReference type="Gene3D" id="3.30.930.10">
    <property type="entry name" value="Bira Bifunctional Protein, Domain 2"/>
    <property type="match status" value="1"/>
</dbReference>
<dbReference type="InterPro" id="IPR036621">
    <property type="entry name" value="Anticodon-bd_dom_sf"/>
</dbReference>
<dbReference type="InterPro" id="IPR045864">
    <property type="entry name" value="aa-tRNA-synth_II/BPL/LPL"/>
</dbReference>
<evidence type="ECO:0000259" key="4">
    <source>
        <dbReference type="PROSITE" id="PS50862"/>
    </source>
</evidence>
<dbReference type="InterPro" id="IPR041715">
    <property type="entry name" value="HisRS-like_core"/>
</dbReference>
<dbReference type="SUPFAM" id="SSF52954">
    <property type="entry name" value="Class II aaRS ABD-related"/>
    <property type="match status" value="1"/>
</dbReference>
<evidence type="ECO:0000256" key="3">
    <source>
        <dbReference type="ARBA" id="ARBA00047639"/>
    </source>
</evidence>
<dbReference type="Gene3D" id="3.40.50.800">
    <property type="entry name" value="Anticodon-binding domain"/>
    <property type="match status" value="1"/>
</dbReference>
<keyword evidence="5" id="KW-0030">Aminoacyl-tRNA synthetase</keyword>
<sequence length="478" mass="52935">MRPWYKQELTNSRNSQKLSDVFECHGGQELDTPALELRQVLTGKYGEDSGLIYDLADQGGEPSSLRYDLTVPFARWLAMNLTSAHVSRYSIGKVYRRDQPAVSRGRYREFYQCDFDIAGDYDPMIADSEVILVAVEAFEALGIDVTVKLNHRLILDGIFAVAGVPEDKIRSISSAVDKLDKVSWDDVRNKMMEKGLAEDVANQIGGFVLNSGDMSEILEFLKPSPSLMESSSIQSGVEEMSLLVSYLQAYDIVDKMSFDLSLARGLDYYTGLIFEVVAKSPDSKGGTRDKKHAIQVGSIAAGGRYDNLAGMYGNRKIPCVGISFGVERIYTILEARRPKNKNGPQPAPDLDVYVISAGAKDHGLLLERMAVLATLTRAGVRAAIMRRASPKLMPQFKAAKDVPLTVLLGPDELAMGMLRLKVCSKKGGVVEGENEEREAKDNRGYLVSKEELVDEVKRLLKRQEPYISDEAEKIDSIQ</sequence>
<dbReference type="SUPFAM" id="SSF55681">
    <property type="entry name" value="Class II aaRS and biotin synthetases"/>
    <property type="match status" value="1"/>
</dbReference>
<dbReference type="InterPro" id="IPR004516">
    <property type="entry name" value="HisRS/HisZ"/>
</dbReference>
<dbReference type="PROSITE" id="PS50862">
    <property type="entry name" value="AA_TRNA_LIGASE_II"/>
    <property type="match status" value="1"/>
</dbReference>
<dbReference type="InterPro" id="IPR006195">
    <property type="entry name" value="aa-tRNA-synth_II"/>
</dbReference>
<gene>
    <name evidence="5" type="primary">HTS1_1</name>
    <name evidence="5" type="ORF">Daus18300_000334</name>
</gene>
<keyword evidence="5" id="KW-0436">Ligase</keyword>